<comment type="caution">
    <text evidence="1">The sequence shown here is derived from an EMBL/GenBank/DDBJ whole genome shotgun (WGS) entry which is preliminary data.</text>
</comment>
<sequence>MAATVRPTLIEMIRDHNPAIPLPRHCFVYGLHWSELFLHIFLHFPVYIPSDEADPGHWEFCQIVVAEHRITLAELPIKYDFWHYQGNMVLERWRLIIALVTIRRHMSLLRRIMYPSDAISSSQGVACNSIINRKIDDRDDVIACRVVFAQKVHMRFSPATKPLLILKKVSWQMNLGSNSEI</sequence>
<protein>
    <submittedName>
        <fullName evidence="1">Uncharacterized protein</fullName>
    </submittedName>
</protein>
<reference evidence="1 2" key="1">
    <citation type="submission" date="2018-02" db="EMBL/GenBank/DDBJ databases">
        <title>Genome sequence of the basidiomycete white-rot fungus Phlebia centrifuga.</title>
        <authorList>
            <person name="Granchi Z."/>
            <person name="Peng M."/>
            <person name="de Vries R.P."/>
            <person name="Hilden K."/>
            <person name="Makela M.R."/>
            <person name="Grigoriev I."/>
            <person name="Riley R."/>
        </authorList>
    </citation>
    <scope>NUCLEOTIDE SEQUENCE [LARGE SCALE GENOMIC DNA]</scope>
    <source>
        <strain evidence="1 2">FBCC195</strain>
    </source>
</reference>
<dbReference type="EMBL" id="MLYV02000744">
    <property type="protein sequence ID" value="PSR78404.1"/>
    <property type="molecule type" value="Genomic_DNA"/>
</dbReference>
<evidence type="ECO:0000313" key="2">
    <source>
        <dbReference type="Proteomes" id="UP000186601"/>
    </source>
</evidence>
<dbReference type="AlphaFoldDB" id="A0A2R6NWM0"/>
<evidence type="ECO:0000313" key="1">
    <source>
        <dbReference type="EMBL" id="PSR78404.1"/>
    </source>
</evidence>
<accession>A0A2R6NWM0</accession>
<gene>
    <name evidence="1" type="ORF">PHLCEN_2v7418</name>
</gene>
<dbReference type="Proteomes" id="UP000186601">
    <property type="component" value="Unassembled WGS sequence"/>
</dbReference>
<organism evidence="1 2">
    <name type="scientific">Hermanssonia centrifuga</name>
    <dbReference type="NCBI Taxonomy" id="98765"/>
    <lineage>
        <taxon>Eukaryota</taxon>
        <taxon>Fungi</taxon>
        <taxon>Dikarya</taxon>
        <taxon>Basidiomycota</taxon>
        <taxon>Agaricomycotina</taxon>
        <taxon>Agaricomycetes</taxon>
        <taxon>Polyporales</taxon>
        <taxon>Meruliaceae</taxon>
        <taxon>Hermanssonia</taxon>
    </lineage>
</organism>
<name>A0A2R6NWM0_9APHY</name>
<proteinExistence type="predicted"/>
<keyword evidence="2" id="KW-1185">Reference proteome</keyword>